<sequence>MAINILMQYLRQNETMWEQCSVMHFILLLALVISAFMTPNMAKAEDLSPGPKQQGLQEYEDQVSYIVSGIISYSRWPEGTRPSKACIVGSTRYIKALLAQNDSNNTYTWQYFQENNYSDLEDCEIIYIGSLNASEMDSLLLRIIGRPVLSITENDPHCDGGSLICLSLVETRSSFQVNLDAVARSGIRIHPQVLKLGREL</sequence>
<evidence type="ECO:0000313" key="1">
    <source>
        <dbReference type="EMBL" id="SEA99654.1"/>
    </source>
</evidence>
<dbReference type="OrthoDB" id="7355447at2"/>
<evidence type="ECO:0008006" key="3">
    <source>
        <dbReference type="Google" id="ProtNLM"/>
    </source>
</evidence>
<evidence type="ECO:0000313" key="2">
    <source>
        <dbReference type="Proteomes" id="UP000242469"/>
    </source>
</evidence>
<dbReference type="STRING" id="1122198.SAMN02745729_11267"/>
<dbReference type="RefSeq" id="WP_091827208.1">
    <property type="nucleotide sequence ID" value="NZ_FNRJ01000012.1"/>
</dbReference>
<reference evidence="2" key="1">
    <citation type="submission" date="2016-10" db="EMBL/GenBank/DDBJ databases">
        <authorList>
            <person name="Varghese N."/>
            <person name="Submissions S."/>
        </authorList>
    </citation>
    <scope>NUCLEOTIDE SEQUENCE [LARGE SCALE GENOMIC DNA]</scope>
    <source>
        <strain evidence="2">DSM 11526</strain>
    </source>
</reference>
<protein>
    <recommendedName>
        <fullName evidence="3">YfiR family protein</fullName>
    </recommendedName>
</protein>
<dbReference type="EMBL" id="FNRJ01000012">
    <property type="protein sequence ID" value="SEA99654.1"/>
    <property type="molecule type" value="Genomic_DNA"/>
</dbReference>
<dbReference type="AlphaFoldDB" id="A0A1H4FQT9"/>
<dbReference type="Proteomes" id="UP000242469">
    <property type="component" value="Unassembled WGS sequence"/>
</dbReference>
<organism evidence="1 2">
    <name type="scientific">Marinobacterium iners DSM 11526</name>
    <dbReference type="NCBI Taxonomy" id="1122198"/>
    <lineage>
        <taxon>Bacteria</taxon>
        <taxon>Pseudomonadati</taxon>
        <taxon>Pseudomonadota</taxon>
        <taxon>Gammaproteobacteria</taxon>
        <taxon>Oceanospirillales</taxon>
        <taxon>Oceanospirillaceae</taxon>
        <taxon>Marinobacterium</taxon>
    </lineage>
</organism>
<proteinExistence type="predicted"/>
<dbReference type="Pfam" id="PF13689">
    <property type="entry name" value="DUF4154"/>
    <property type="match status" value="1"/>
</dbReference>
<keyword evidence="2" id="KW-1185">Reference proteome</keyword>
<dbReference type="InterPro" id="IPR025293">
    <property type="entry name" value="YfiR/HmsC-like"/>
</dbReference>
<accession>A0A1H4FQT9</accession>
<name>A0A1H4FQT9_9GAMM</name>
<gene>
    <name evidence="1" type="ORF">SAMN02745729_11267</name>
</gene>